<sequence length="38" mass="4191">MAKQLVPNIIVPNWIESSEKFALPASQDNFARGLSFNG</sequence>
<keyword evidence="2" id="KW-1185">Reference proteome</keyword>
<gene>
    <name evidence="1" type="ORF">Mgra_00005167</name>
</gene>
<dbReference type="EMBL" id="JABEBT010000043">
    <property type="protein sequence ID" value="KAF7635343.1"/>
    <property type="molecule type" value="Genomic_DNA"/>
</dbReference>
<dbReference type="AlphaFoldDB" id="A0A8S9ZQ60"/>
<reference evidence="1" key="1">
    <citation type="journal article" date="2020" name="Ecol. Evol.">
        <title>Genome structure and content of the rice root-knot nematode (Meloidogyne graminicola).</title>
        <authorList>
            <person name="Phan N.T."/>
            <person name="Danchin E.G.J."/>
            <person name="Klopp C."/>
            <person name="Perfus-Barbeoch L."/>
            <person name="Kozlowski D.K."/>
            <person name="Koutsovoulos G.D."/>
            <person name="Lopez-Roques C."/>
            <person name="Bouchez O."/>
            <person name="Zahm M."/>
            <person name="Besnard G."/>
            <person name="Bellafiore S."/>
        </authorList>
    </citation>
    <scope>NUCLEOTIDE SEQUENCE</scope>
    <source>
        <strain evidence="1">VN-18</strain>
    </source>
</reference>
<name>A0A8S9ZQ60_9BILA</name>
<dbReference type="Proteomes" id="UP000605970">
    <property type="component" value="Unassembled WGS sequence"/>
</dbReference>
<comment type="caution">
    <text evidence="1">The sequence shown here is derived from an EMBL/GenBank/DDBJ whole genome shotgun (WGS) entry which is preliminary data.</text>
</comment>
<organism evidence="1 2">
    <name type="scientific">Meloidogyne graminicola</name>
    <dbReference type="NCBI Taxonomy" id="189291"/>
    <lineage>
        <taxon>Eukaryota</taxon>
        <taxon>Metazoa</taxon>
        <taxon>Ecdysozoa</taxon>
        <taxon>Nematoda</taxon>
        <taxon>Chromadorea</taxon>
        <taxon>Rhabditida</taxon>
        <taxon>Tylenchina</taxon>
        <taxon>Tylenchomorpha</taxon>
        <taxon>Tylenchoidea</taxon>
        <taxon>Meloidogynidae</taxon>
        <taxon>Meloidogyninae</taxon>
        <taxon>Meloidogyne</taxon>
    </lineage>
</organism>
<evidence type="ECO:0000313" key="2">
    <source>
        <dbReference type="Proteomes" id="UP000605970"/>
    </source>
</evidence>
<protein>
    <submittedName>
        <fullName evidence="1">Uncharacterized protein</fullName>
    </submittedName>
</protein>
<accession>A0A8S9ZQ60</accession>
<evidence type="ECO:0000313" key="1">
    <source>
        <dbReference type="EMBL" id="KAF7635343.1"/>
    </source>
</evidence>
<proteinExistence type="predicted"/>